<proteinExistence type="predicted"/>
<dbReference type="Proteomes" id="UP000484842">
    <property type="component" value="Unassembled WGS sequence"/>
</dbReference>
<organism evidence="1 2">
    <name type="scientific">Deinococcus terrestris</name>
    <dbReference type="NCBI Taxonomy" id="2651870"/>
    <lineage>
        <taxon>Bacteria</taxon>
        <taxon>Thermotogati</taxon>
        <taxon>Deinococcota</taxon>
        <taxon>Deinococci</taxon>
        <taxon>Deinococcales</taxon>
        <taxon>Deinococcaceae</taxon>
        <taxon>Deinococcus</taxon>
    </lineage>
</organism>
<name>A0A7X1TT51_9DEIO</name>
<dbReference type="EMBL" id="WBSL01000016">
    <property type="protein sequence ID" value="MPY68126.1"/>
    <property type="molecule type" value="Genomic_DNA"/>
</dbReference>
<keyword evidence="2" id="KW-1185">Reference proteome</keyword>
<sequence>EIYSRLALGEAQREYDRVIGRFPV</sequence>
<gene>
    <name evidence="1" type="ORF">F8S09_15835</name>
</gene>
<evidence type="ECO:0000313" key="2">
    <source>
        <dbReference type="Proteomes" id="UP000484842"/>
    </source>
</evidence>
<accession>A0A7X1TT51</accession>
<comment type="caution">
    <text evidence="1">The sequence shown here is derived from an EMBL/GenBank/DDBJ whole genome shotgun (WGS) entry which is preliminary data.</text>
</comment>
<feature type="non-terminal residue" evidence="1">
    <location>
        <position position="1"/>
    </location>
</feature>
<evidence type="ECO:0000313" key="1">
    <source>
        <dbReference type="EMBL" id="MPY68126.1"/>
    </source>
</evidence>
<dbReference type="AlphaFoldDB" id="A0A7X1TT51"/>
<protein>
    <submittedName>
        <fullName evidence="1">Site-specific integrase</fullName>
    </submittedName>
</protein>
<reference evidence="1 2" key="1">
    <citation type="submission" date="2019-10" db="EMBL/GenBank/DDBJ databases">
        <title>Deinococcus sp. isolated from soil.</title>
        <authorList>
            <person name="Li Y."/>
            <person name="Wang J."/>
        </authorList>
    </citation>
    <scope>NUCLEOTIDE SEQUENCE [LARGE SCALE GENOMIC DNA]</scope>
    <source>
        <strain evidence="1 2">SDU3-2</strain>
    </source>
</reference>